<evidence type="ECO:0000256" key="1">
    <source>
        <dbReference type="ARBA" id="ARBA00004651"/>
    </source>
</evidence>
<dbReference type="InterPro" id="IPR050366">
    <property type="entry name" value="BP-dependent_transpt_permease"/>
</dbReference>
<evidence type="ECO:0000256" key="7">
    <source>
        <dbReference type="ARBA" id="ARBA00022989"/>
    </source>
</evidence>
<comment type="similarity">
    <text evidence="9">Belongs to the binding-protein-dependent transport system permease family.</text>
</comment>
<keyword evidence="8 9" id="KW-0472">Membrane</keyword>
<dbReference type="RefSeq" id="WP_146291862.1">
    <property type="nucleotide sequence ID" value="NZ_CP042304.1"/>
</dbReference>
<evidence type="ECO:0000256" key="3">
    <source>
        <dbReference type="ARBA" id="ARBA00022475"/>
    </source>
</evidence>
<dbReference type="GO" id="GO:0015031">
    <property type="term" value="P:protein transport"/>
    <property type="evidence" value="ECO:0007669"/>
    <property type="project" value="UniProtKB-KW"/>
</dbReference>
<dbReference type="SUPFAM" id="SSF161098">
    <property type="entry name" value="MetI-like"/>
    <property type="match status" value="1"/>
</dbReference>
<reference evidence="11 12" key="1">
    <citation type="submission" date="2019-07" db="EMBL/GenBank/DDBJ databases">
        <title>Full genome sequence of Devosia sp. Gsoil 520.</title>
        <authorList>
            <person name="Im W.-T."/>
        </authorList>
    </citation>
    <scope>NUCLEOTIDE SEQUENCE [LARGE SCALE GENOMIC DNA]</scope>
    <source>
        <strain evidence="11 12">Gsoil 520</strain>
    </source>
</reference>
<dbReference type="PROSITE" id="PS50928">
    <property type="entry name" value="ABC_TM1"/>
    <property type="match status" value="1"/>
</dbReference>
<feature type="transmembrane region" description="Helical" evidence="9">
    <location>
        <begin position="38"/>
        <end position="59"/>
    </location>
</feature>
<proteinExistence type="inferred from homology"/>
<dbReference type="GO" id="GO:0055085">
    <property type="term" value="P:transmembrane transport"/>
    <property type="evidence" value="ECO:0007669"/>
    <property type="project" value="InterPro"/>
</dbReference>
<evidence type="ECO:0000256" key="2">
    <source>
        <dbReference type="ARBA" id="ARBA00022448"/>
    </source>
</evidence>
<evidence type="ECO:0000259" key="10">
    <source>
        <dbReference type="PROSITE" id="PS50928"/>
    </source>
</evidence>
<feature type="transmembrane region" description="Helical" evidence="9">
    <location>
        <begin position="102"/>
        <end position="126"/>
    </location>
</feature>
<keyword evidence="4 9" id="KW-0812">Transmembrane</keyword>
<keyword evidence="6" id="KW-0653">Protein transport</keyword>
<evidence type="ECO:0000256" key="5">
    <source>
        <dbReference type="ARBA" id="ARBA00022856"/>
    </source>
</evidence>
<protein>
    <submittedName>
        <fullName evidence="11">ABC transporter permease</fullName>
    </submittedName>
</protein>
<evidence type="ECO:0000313" key="12">
    <source>
        <dbReference type="Proteomes" id="UP000315364"/>
    </source>
</evidence>
<dbReference type="GO" id="GO:0015833">
    <property type="term" value="P:peptide transport"/>
    <property type="evidence" value="ECO:0007669"/>
    <property type="project" value="UniProtKB-KW"/>
</dbReference>
<keyword evidence="5" id="KW-0571">Peptide transport</keyword>
<evidence type="ECO:0000256" key="6">
    <source>
        <dbReference type="ARBA" id="ARBA00022927"/>
    </source>
</evidence>
<dbReference type="InterPro" id="IPR025966">
    <property type="entry name" value="OppC_N"/>
</dbReference>
<name>A0A5B8LW79_9HYPH</name>
<dbReference type="Pfam" id="PF00528">
    <property type="entry name" value="BPD_transp_1"/>
    <property type="match status" value="1"/>
</dbReference>
<evidence type="ECO:0000256" key="8">
    <source>
        <dbReference type="ARBA" id="ARBA00023136"/>
    </source>
</evidence>
<keyword evidence="7 9" id="KW-1133">Transmembrane helix</keyword>
<comment type="subcellular location">
    <subcellularLocation>
        <location evidence="1 9">Cell membrane</location>
        <topology evidence="1 9">Multi-pass membrane protein</topology>
    </subcellularLocation>
</comment>
<dbReference type="PANTHER" id="PTHR43386">
    <property type="entry name" value="OLIGOPEPTIDE TRANSPORT SYSTEM PERMEASE PROTEIN APPC"/>
    <property type="match status" value="1"/>
</dbReference>
<evidence type="ECO:0000256" key="9">
    <source>
        <dbReference type="RuleBase" id="RU363032"/>
    </source>
</evidence>
<dbReference type="InterPro" id="IPR000515">
    <property type="entry name" value="MetI-like"/>
</dbReference>
<evidence type="ECO:0000313" key="11">
    <source>
        <dbReference type="EMBL" id="QDZ12648.1"/>
    </source>
</evidence>
<gene>
    <name evidence="11" type="ORF">FPZ08_18985</name>
</gene>
<keyword evidence="3" id="KW-1003">Cell membrane</keyword>
<dbReference type="AlphaFoldDB" id="A0A5B8LW79"/>
<dbReference type="Pfam" id="PF12911">
    <property type="entry name" value="OppC_N"/>
    <property type="match status" value="1"/>
</dbReference>
<evidence type="ECO:0000256" key="4">
    <source>
        <dbReference type="ARBA" id="ARBA00022692"/>
    </source>
</evidence>
<dbReference type="CDD" id="cd06261">
    <property type="entry name" value="TM_PBP2"/>
    <property type="match status" value="1"/>
</dbReference>
<feature type="transmembrane region" description="Helical" evidence="9">
    <location>
        <begin position="264"/>
        <end position="286"/>
    </location>
</feature>
<sequence>MTVVQAAAPERLPGGDEAATFITTNPTLWQRLLGNPTAMFSIAVLVLLSLSAILAPWLAPGNPMKVSPADRFIGPGAEYFFGTDNLGRDMFKMVLHGGRTSLAVGLIVTAISMSIAVVLGAISGFYRQVDVVLMRLVDGLMAFPGIVLATAAAAILGPSMQTVITSLSIVLIAPSLRIVRGQVLVVRELQMIEAARAVGVPTLRLFTRYILPAVSSPILVQASFVFSAAVLGEAGLSFIGVGIGPKELSWGNALTEARNYITQAPWIVLFPGLALMLTILALNLLGDSLRDILDPRLARRR</sequence>
<dbReference type="Proteomes" id="UP000315364">
    <property type="component" value="Chromosome"/>
</dbReference>
<dbReference type="OrthoDB" id="9805884at2"/>
<accession>A0A5B8LW79</accession>
<dbReference type="InterPro" id="IPR035906">
    <property type="entry name" value="MetI-like_sf"/>
</dbReference>
<dbReference type="KEGG" id="dea:FPZ08_18985"/>
<feature type="transmembrane region" description="Helical" evidence="9">
    <location>
        <begin position="146"/>
        <end position="172"/>
    </location>
</feature>
<dbReference type="PANTHER" id="PTHR43386:SF1">
    <property type="entry name" value="D,D-DIPEPTIDE TRANSPORT SYSTEM PERMEASE PROTEIN DDPC-RELATED"/>
    <property type="match status" value="1"/>
</dbReference>
<keyword evidence="12" id="KW-1185">Reference proteome</keyword>
<dbReference type="Gene3D" id="1.10.3720.10">
    <property type="entry name" value="MetI-like"/>
    <property type="match status" value="1"/>
</dbReference>
<keyword evidence="2 9" id="KW-0813">Transport</keyword>
<organism evidence="11 12">
    <name type="scientific">Devosia ginsengisoli</name>
    <dbReference type="NCBI Taxonomy" id="400770"/>
    <lineage>
        <taxon>Bacteria</taxon>
        <taxon>Pseudomonadati</taxon>
        <taxon>Pseudomonadota</taxon>
        <taxon>Alphaproteobacteria</taxon>
        <taxon>Hyphomicrobiales</taxon>
        <taxon>Devosiaceae</taxon>
        <taxon>Devosia</taxon>
    </lineage>
</organism>
<feature type="transmembrane region" description="Helical" evidence="9">
    <location>
        <begin position="218"/>
        <end position="244"/>
    </location>
</feature>
<dbReference type="EMBL" id="CP042304">
    <property type="protein sequence ID" value="QDZ12648.1"/>
    <property type="molecule type" value="Genomic_DNA"/>
</dbReference>
<feature type="domain" description="ABC transmembrane type-1" evidence="10">
    <location>
        <begin position="102"/>
        <end position="286"/>
    </location>
</feature>
<dbReference type="GO" id="GO:0005886">
    <property type="term" value="C:plasma membrane"/>
    <property type="evidence" value="ECO:0007669"/>
    <property type="project" value="UniProtKB-SubCell"/>
</dbReference>